<accession>A0A340XCL3</accession>
<protein>
    <submittedName>
        <fullName evidence="2">Uncharacterized protein LOC103075286</fullName>
    </submittedName>
</protein>
<dbReference type="KEGG" id="lve:103075286"/>
<sequence>MGLVVWTDGLGALGPHITPATSFHPPEHLYCHPRISDSSLRQAPAKLLLVEGLAPALQPLQLCWHHCYERLKSGTMAWLGQLGPGDSCMESGQWPMLQGWALTTALLIRPKWLKTWASVSNDCAQASGARRCQGQICAGRGDGERVQHPGQRRGRWPLRRCPRSALPRGAPLRSAAPCAVHWNPALAAALSAAPDLPADSGSSDSAGAPAAPPRVLPLAPGLSHAAAGCLANRYSATGRGEAVLLALVLAVSPVSSAPLLL</sequence>
<dbReference type="InParanoid" id="A0A340XCL3"/>
<evidence type="ECO:0000313" key="1">
    <source>
        <dbReference type="Proteomes" id="UP000265300"/>
    </source>
</evidence>
<name>A0A340XCL3_LIPVE</name>
<organism evidence="1 2">
    <name type="scientific">Lipotes vexillifer</name>
    <name type="common">Yangtze river dolphin</name>
    <dbReference type="NCBI Taxonomy" id="118797"/>
    <lineage>
        <taxon>Eukaryota</taxon>
        <taxon>Metazoa</taxon>
        <taxon>Chordata</taxon>
        <taxon>Craniata</taxon>
        <taxon>Vertebrata</taxon>
        <taxon>Euteleostomi</taxon>
        <taxon>Mammalia</taxon>
        <taxon>Eutheria</taxon>
        <taxon>Laurasiatheria</taxon>
        <taxon>Artiodactyla</taxon>
        <taxon>Whippomorpha</taxon>
        <taxon>Cetacea</taxon>
        <taxon>Odontoceti</taxon>
        <taxon>Lipotidae</taxon>
        <taxon>Lipotes</taxon>
    </lineage>
</organism>
<dbReference type="GeneID" id="103075286"/>
<proteinExistence type="predicted"/>
<gene>
    <name evidence="2" type="primary">LOC103075286</name>
</gene>
<dbReference type="Proteomes" id="UP000265300">
    <property type="component" value="Unplaced"/>
</dbReference>
<dbReference type="RefSeq" id="XP_007456959.1">
    <property type="nucleotide sequence ID" value="XM_007456897.1"/>
</dbReference>
<evidence type="ECO:0000313" key="2">
    <source>
        <dbReference type="RefSeq" id="XP_007456959.1"/>
    </source>
</evidence>
<dbReference type="AlphaFoldDB" id="A0A340XCL3"/>
<keyword evidence="1" id="KW-1185">Reference proteome</keyword>
<reference evidence="2" key="1">
    <citation type="submission" date="2025-08" db="UniProtKB">
        <authorList>
            <consortium name="RefSeq"/>
        </authorList>
    </citation>
    <scope>IDENTIFICATION</scope>
</reference>